<evidence type="ECO:0000313" key="4">
    <source>
        <dbReference type="Proteomes" id="UP000016922"/>
    </source>
</evidence>
<dbReference type="HOGENOM" id="CLU_2574090_0_0_1"/>
<dbReference type="EMBL" id="KE145360">
    <property type="protein sequence ID" value="EPE32035.1"/>
    <property type="molecule type" value="Genomic_DNA"/>
</dbReference>
<evidence type="ECO:0000256" key="2">
    <source>
        <dbReference type="SAM" id="Phobius"/>
    </source>
</evidence>
<evidence type="ECO:0000313" key="3">
    <source>
        <dbReference type="EMBL" id="EPE32035.1"/>
    </source>
</evidence>
<keyword evidence="2" id="KW-1133">Transmembrane helix</keyword>
<gene>
    <name evidence="3" type="ORF">GLAREA_12117</name>
</gene>
<dbReference type="KEGG" id="glz:GLAREA_12117"/>
<keyword evidence="2" id="KW-0812">Transmembrane</keyword>
<dbReference type="GeneID" id="19471158"/>
<sequence length="81" mass="9060">MQFTVVQSVLVAFAVAVAYVVFGLPLLFCLAWVTCKVKPLLKRGLRRLRKQPDEEMSIPLQELPSRSCLSKGQAAEESHET</sequence>
<keyword evidence="4" id="KW-1185">Reference proteome</keyword>
<dbReference type="AlphaFoldDB" id="S3D2I0"/>
<organism evidence="3 4">
    <name type="scientific">Glarea lozoyensis (strain ATCC 20868 / MF5171)</name>
    <dbReference type="NCBI Taxonomy" id="1116229"/>
    <lineage>
        <taxon>Eukaryota</taxon>
        <taxon>Fungi</taxon>
        <taxon>Dikarya</taxon>
        <taxon>Ascomycota</taxon>
        <taxon>Pezizomycotina</taxon>
        <taxon>Leotiomycetes</taxon>
        <taxon>Helotiales</taxon>
        <taxon>Helotiaceae</taxon>
        <taxon>Glarea</taxon>
    </lineage>
</organism>
<proteinExistence type="predicted"/>
<dbReference type="RefSeq" id="XP_008081090.1">
    <property type="nucleotide sequence ID" value="XM_008082899.1"/>
</dbReference>
<feature type="transmembrane region" description="Helical" evidence="2">
    <location>
        <begin position="6"/>
        <end position="33"/>
    </location>
</feature>
<accession>S3D2I0</accession>
<keyword evidence="2" id="KW-0472">Membrane</keyword>
<evidence type="ECO:0000256" key="1">
    <source>
        <dbReference type="SAM" id="MobiDB-lite"/>
    </source>
</evidence>
<protein>
    <submittedName>
        <fullName evidence="3">Uncharacterized protein</fullName>
    </submittedName>
</protein>
<name>S3D2I0_GLAL2</name>
<reference evidence="3 4" key="1">
    <citation type="journal article" date="2013" name="BMC Genomics">
        <title>Genomics-driven discovery of the pneumocandin biosynthetic gene cluster in the fungus Glarea lozoyensis.</title>
        <authorList>
            <person name="Chen L."/>
            <person name="Yue Q."/>
            <person name="Zhang X."/>
            <person name="Xiang M."/>
            <person name="Wang C."/>
            <person name="Li S."/>
            <person name="Che Y."/>
            <person name="Ortiz-Lopez F.J."/>
            <person name="Bills G.F."/>
            <person name="Liu X."/>
            <person name="An Z."/>
        </authorList>
    </citation>
    <scope>NUCLEOTIDE SEQUENCE [LARGE SCALE GENOMIC DNA]</scope>
    <source>
        <strain evidence="4">ATCC 20868 / MF5171</strain>
    </source>
</reference>
<feature type="region of interest" description="Disordered" evidence="1">
    <location>
        <begin position="56"/>
        <end position="81"/>
    </location>
</feature>
<dbReference type="Proteomes" id="UP000016922">
    <property type="component" value="Unassembled WGS sequence"/>
</dbReference>